<dbReference type="Proteomes" id="UP000602050">
    <property type="component" value="Unassembled WGS sequence"/>
</dbReference>
<protein>
    <submittedName>
        <fullName evidence="2">Uncharacterized protein</fullName>
    </submittedName>
</protein>
<proteinExistence type="predicted"/>
<organism evidence="2 3">
    <name type="scientific">Compostibacillus humi</name>
    <dbReference type="NCBI Taxonomy" id="1245525"/>
    <lineage>
        <taxon>Bacteria</taxon>
        <taxon>Bacillati</taxon>
        <taxon>Bacillota</taxon>
        <taxon>Bacilli</taxon>
        <taxon>Bacillales</taxon>
        <taxon>Bacillaceae</taxon>
        <taxon>Compostibacillus</taxon>
    </lineage>
</organism>
<dbReference type="AlphaFoldDB" id="A0A8J3EJ59"/>
<sequence>MSLKSVEMQVALPRTQDAGKLQEQMQKNHQHFQESLAAVRLKQEELKRKKTNQMENTKNLTIKREERKKEQNNNEQVSKNKKRRNQVKHPYLGKKIDLNG</sequence>
<feature type="region of interest" description="Disordered" evidence="1">
    <location>
        <begin position="44"/>
        <end position="100"/>
    </location>
</feature>
<gene>
    <name evidence="2" type="ORF">GCM10010978_03840</name>
</gene>
<name>A0A8J3EJ59_9BACI</name>
<comment type="caution">
    <text evidence="2">The sequence shown here is derived from an EMBL/GenBank/DDBJ whole genome shotgun (WGS) entry which is preliminary data.</text>
</comment>
<dbReference type="EMBL" id="BMEV01000004">
    <property type="protein sequence ID" value="GGH69671.1"/>
    <property type="molecule type" value="Genomic_DNA"/>
</dbReference>
<reference evidence="2" key="2">
    <citation type="submission" date="2020-09" db="EMBL/GenBank/DDBJ databases">
        <authorList>
            <person name="Sun Q."/>
            <person name="Zhou Y."/>
        </authorList>
    </citation>
    <scope>NUCLEOTIDE SEQUENCE</scope>
    <source>
        <strain evidence="2">CGMCC 1.12360</strain>
    </source>
</reference>
<evidence type="ECO:0000256" key="1">
    <source>
        <dbReference type="SAM" id="MobiDB-lite"/>
    </source>
</evidence>
<dbReference type="RefSeq" id="WP_188390683.1">
    <property type="nucleotide sequence ID" value="NZ_BMEV01000004.1"/>
</dbReference>
<evidence type="ECO:0000313" key="2">
    <source>
        <dbReference type="EMBL" id="GGH69671.1"/>
    </source>
</evidence>
<accession>A0A8J3EJ59</accession>
<reference evidence="2" key="1">
    <citation type="journal article" date="2014" name="Int. J. Syst. Evol. Microbiol.">
        <title>Complete genome sequence of Corynebacterium casei LMG S-19264T (=DSM 44701T), isolated from a smear-ripened cheese.</title>
        <authorList>
            <consortium name="US DOE Joint Genome Institute (JGI-PGF)"/>
            <person name="Walter F."/>
            <person name="Albersmeier A."/>
            <person name="Kalinowski J."/>
            <person name="Ruckert C."/>
        </authorList>
    </citation>
    <scope>NUCLEOTIDE SEQUENCE</scope>
    <source>
        <strain evidence="2">CGMCC 1.12360</strain>
    </source>
</reference>
<feature type="compositionally biased region" description="Basic and acidic residues" evidence="1">
    <location>
        <begin position="62"/>
        <end position="72"/>
    </location>
</feature>
<keyword evidence="3" id="KW-1185">Reference proteome</keyword>
<evidence type="ECO:0000313" key="3">
    <source>
        <dbReference type="Proteomes" id="UP000602050"/>
    </source>
</evidence>
<feature type="region of interest" description="Disordered" evidence="1">
    <location>
        <begin position="1"/>
        <end position="31"/>
    </location>
</feature>